<dbReference type="InterPro" id="IPR025877">
    <property type="entry name" value="MobA-like_NTP_Trfase"/>
</dbReference>
<dbReference type="InterPro" id="IPR029044">
    <property type="entry name" value="Nucleotide-diphossugar_trans"/>
</dbReference>
<keyword evidence="5" id="KW-1185">Reference proteome</keyword>
<sequence length="188" mass="18797">MTSDATAAGMVLAAGAGTRYGMPKVLAENGIWLQKAVAALAGGGCDEVIVVLGAAGPDRVDLPAPARAVHARGWADGLSASLRAGLEALTVDSGAVFAVAHPVDTPDVGAAVVSRVLQAARASDSGLARAVYLGRPGHPVVLARRHWPALLGELRGDVGAGPFLRARADVIAVECGDLATGADIDTPA</sequence>
<dbReference type="CDD" id="cd04182">
    <property type="entry name" value="GT_2_like_f"/>
    <property type="match status" value="1"/>
</dbReference>
<evidence type="ECO:0000313" key="4">
    <source>
        <dbReference type="Proteomes" id="UP000191039"/>
    </source>
</evidence>
<dbReference type="SUPFAM" id="SSF53448">
    <property type="entry name" value="Nucleotide-diphospho-sugar transferases"/>
    <property type="match status" value="1"/>
</dbReference>
<gene>
    <name evidence="2" type="ORF">BV510_25315</name>
    <name evidence="3" type="ORF">CRI78_16510</name>
</gene>
<dbReference type="EMBL" id="MIJD01000380">
    <property type="protein sequence ID" value="OPE47218.1"/>
    <property type="molecule type" value="Genomic_DNA"/>
</dbReference>
<dbReference type="GO" id="GO:0016779">
    <property type="term" value="F:nucleotidyltransferase activity"/>
    <property type="evidence" value="ECO:0007669"/>
    <property type="project" value="UniProtKB-ARBA"/>
</dbReference>
<dbReference type="Proteomes" id="UP000220340">
    <property type="component" value="Unassembled WGS sequence"/>
</dbReference>
<dbReference type="PANTHER" id="PTHR43777:SF1">
    <property type="entry name" value="MOLYBDENUM COFACTOR CYTIDYLYLTRANSFERASE"/>
    <property type="match status" value="1"/>
</dbReference>
<keyword evidence="3" id="KW-0808">Transferase</keyword>
<dbReference type="PANTHER" id="PTHR43777">
    <property type="entry name" value="MOLYBDENUM COFACTOR CYTIDYLYLTRANSFERASE"/>
    <property type="match status" value="1"/>
</dbReference>
<proteinExistence type="predicted"/>
<name>A0A1Q4H9V7_9MYCO</name>
<dbReference type="EMBL" id="PDCR01000020">
    <property type="protein sequence ID" value="PEG53461.1"/>
    <property type="molecule type" value="Genomic_DNA"/>
</dbReference>
<dbReference type="Pfam" id="PF12804">
    <property type="entry name" value="NTP_transf_3"/>
    <property type="match status" value="1"/>
</dbReference>
<reference evidence="2 4" key="1">
    <citation type="submission" date="2016-09" db="EMBL/GenBank/DDBJ databases">
        <title>genome sequences of unsequenced Mycobacteria.</title>
        <authorList>
            <person name="Greninger A.L."/>
            <person name="Jerome K.R."/>
            <person name="Mcnair B."/>
            <person name="Wallis C."/>
            <person name="Fang F."/>
        </authorList>
    </citation>
    <scope>NUCLEOTIDE SEQUENCE [LARGE SCALE GENOMIC DNA]</scope>
    <source>
        <strain evidence="2 4">BM1</strain>
    </source>
</reference>
<feature type="domain" description="MobA-like NTP transferase" evidence="1">
    <location>
        <begin position="9"/>
        <end position="168"/>
    </location>
</feature>
<accession>A0A1Q4H9V7</accession>
<reference evidence="3 5" key="2">
    <citation type="submission" date="2017-10" db="EMBL/GenBank/DDBJ databases">
        <title>The new phylogeny of genus Mycobacterium.</title>
        <authorList>
            <person name="Tortoli E."/>
            <person name="Trovato A."/>
            <person name="Cirillo D.M."/>
        </authorList>
    </citation>
    <scope>NUCLEOTIDE SEQUENCE [LARGE SCALE GENOMIC DNA]</scope>
    <source>
        <strain evidence="3 5">IP141170001</strain>
    </source>
</reference>
<protein>
    <submittedName>
        <fullName evidence="2">Molybdopterin-guanine dinucleotide biosynthesis protein MobA</fullName>
    </submittedName>
    <submittedName>
        <fullName evidence="3">Nucleotidyltransferase family protein</fullName>
    </submittedName>
</protein>
<evidence type="ECO:0000313" key="5">
    <source>
        <dbReference type="Proteomes" id="UP000220340"/>
    </source>
</evidence>
<comment type="caution">
    <text evidence="3">The sequence shown here is derived from an EMBL/GenBank/DDBJ whole genome shotgun (WGS) entry which is preliminary data.</text>
</comment>
<evidence type="ECO:0000259" key="1">
    <source>
        <dbReference type="Pfam" id="PF12804"/>
    </source>
</evidence>
<organism evidence="3 5">
    <name type="scientific">Mycolicibacterium diernhoferi</name>
    <dbReference type="NCBI Taxonomy" id="1801"/>
    <lineage>
        <taxon>Bacteria</taxon>
        <taxon>Bacillati</taxon>
        <taxon>Actinomycetota</taxon>
        <taxon>Actinomycetes</taxon>
        <taxon>Mycobacteriales</taxon>
        <taxon>Mycobacteriaceae</taxon>
        <taxon>Mycolicibacterium</taxon>
    </lineage>
</organism>
<evidence type="ECO:0000313" key="3">
    <source>
        <dbReference type="EMBL" id="PEG53461.1"/>
    </source>
</evidence>
<dbReference type="STRING" id="1801.BRW64_17830"/>
<dbReference type="Proteomes" id="UP000191039">
    <property type="component" value="Unassembled WGS sequence"/>
</dbReference>
<dbReference type="Gene3D" id="3.90.550.10">
    <property type="entry name" value="Spore Coat Polysaccharide Biosynthesis Protein SpsA, Chain A"/>
    <property type="match status" value="1"/>
</dbReference>
<dbReference type="OrthoDB" id="4427994at2"/>
<dbReference type="AlphaFoldDB" id="A0A1Q4H9V7"/>
<evidence type="ECO:0000313" key="2">
    <source>
        <dbReference type="EMBL" id="OPE47218.1"/>
    </source>
</evidence>
<dbReference type="RefSeq" id="WP_073857634.1">
    <property type="nucleotide sequence ID" value="NZ_BAAATC010000011.1"/>
</dbReference>